<protein>
    <submittedName>
        <fullName evidence="3">Uncharacterized protein</fullName>
    </submittedName>
</protein>
<dbReference type="AlphaFoldDB" id="A0A9P6KR14"/>
<reference evidence="3" key="1">
    <citation type="journal article" date="2020" name="Mol. Plant Microbe Interact.">
        <title>Genome Sequence of the Biocontrol Agent Coniothyrium minitans strain Conio (IMI 134523).</title>
        <authorList>
            <person name="Patel D."/>
            <person name="Shittu T.A."/>
            <person name="Baroncelli R."/>
            <person name="Muthumeenakshi S."/>
            <person name="Osborne T.H."/>
            <person name="Janganan T.K."/>
            <person name="Sreenivasaprasad S."/>
        </authorList>
    </citation>
    <scope>NUCLEOTIDE SEQUENCE</scope>
    <source>
        <strain evidence="3">Conio</strain>
    </source>
</reference>
<feature type="region of interest" description="Disordered" evidence="2">
    <location>
        <begin position="1"/>
        <end position="92"/>
    </location>
</feature>
<evidence type="ECO:0000313" key="3">
    <source>
        <dbReference type="EMBL" id="KAF9736358.1"/>
    </source>
</evidence>
<accession>A0A9P6KR14</accession>
<evidence type="ECO:0000256" key="2">
    <source>
        <dbReference type="SAM" id="MobiDB-lite"/>
    </source>
</evidence>
<evidence type="ECO:0000313" key="4">
    <source>
        <dbReference type="Proteomes" id="UP000756921"/>
    </source>
</evidence>
<proteinExistence type="predicted"/>
<dbReference type="PANTHER" id="PTHR22705:SF0">
    <property type="entry name" value="ZZ-TYPE ZINC FINGER-CONTAINING PROTEIN 3"/>
    <property type="match status" value="1"/>
</dbReference>
<organism evidence="3 4">
    <name type="scientific">Paraphaeosphaeria minitans</name>
    <dbReference type="NCBI Taxonomy" id="565426"/>
    <lineage>
        <taxon>Eukaryota</taxon>
        <taxon>Fungi</taxon>
        <taxon>Dikarya</taxon>
        <taxon>Ascomycota</taxon>
        <taxon>Pezizomycotina</taxon>
        <taxon>Dothideomycetes</taxon>
        <taxon>Pleosporomycetidae</taxon>
        <taxon>Pleosporales</taxon>
        <taxon>Massarineae</taxon>
        <taxon>Didymosphaeriaceae</taxon>
        <taxon>Paraphaeosphaeria</taxon>
    </lineage>
</organism>
<evidence type="ECO:0000256" key="1">
    <source>
        <dbReference type="SAM" id="Coils"/>
    </source>
</evidence>
<keyword evidence="1" id="KW-0175">Coiled coil</keyword>
<feature type="region of interest" description="Disordered" evidence="2">
    <location>
        <begin position="224"/>
        <end position="282"/>
    </location>
</feature>
<feature type="compositionally biased region" description="Basic and acidic residues" evidence="2">
    <location>
        <begin position="169"/>
        <end position="187"/>
    </location>
</feature>
<feature type="compositionally biased region" description="Low complexity" evidence="2">
    <location>
        <begin position="8"/>
        <end position="24"/>
    </location>
</feature>
<comment type="caution">
    <text evidence="3">The sequence shown here is derived from an EMBL/GenBank/DDBJ whole genome shotgun (WGS) entry which is preliminary data.</text>
</comment>
<gene>
    <name evidence="3" type="ORF">PMIN01_06274</name>
</gene>
<name>A0A9P6KR14_9PLEO</name>
<keyword evidence="4" id="KW-1185">Reference proteome</keyword>
<dbReference type="OrthoDB" id="20473at2759"/>
<dbReference type="EMBL" id="WJXW01000005">
    <property type="protein sequence ID" value="KAF9736358.1"/>
    <property type="molecule type" value="Genomic_DNA"/>
</dbReference>
<feature type="compositionally biased region" description="Pro residues" evidence="2">
    <location>
        <begin position="64"/>
        <end position="75"/>
    </location>
</feature>
<feature type="coiled-coil region" evidence="1">
    <location>
        <begin position="102"/>
        <end position="129"/>
    </location>
</feature>
<dbReference type="InterPro" id="IPR037830">
    <property type="entry name" value="ZZZ3"/>
</dbReference>
<dbReference type="PANTHER" id="PTHR22705">
    <property type="entry name" value="ZINC FINGER, ZZ DOMAIN CONTAINING 3"/>
    <property type="match status" value="1"/>
</dbReference>
<feature type="region of interest" description="Disordered" evidence="2">
    <location>
        <begin position="163"/>
        <end position="187"/>
    </location>
</feature>
<dbReference type="Proteomes" id="UP000756921">
    <property type="component" value="Unassembled WGS sequence"/>
</dbReference>
<sequence>MPALLVDTSTPSTSPSSSSTPSDQRTQRRSQSRSPNRPPVSPITPTVAAAQLARPEPQDTRPRVAPPQPPQPPPTATFRQQPPAVPISESENPDAIALRSAISLLQLQREKSKRDLKALEELKAAAVSDPHAFVRSLQEQRKHAAGKPVDVLTPTLADIAEAAASEGAENTHGESGTGRKDSAAVEASLKEATKFPAVPQPQNIVRCPPVNWAKYHIVGEPLDKLHDEQKRYPGSSEPPRTQSGARAPPHRVAAPYSPFTDGIGGPPAAQPWRGPKKSKSPS</sequence>